<evidence type="ECO:0000256" key="1">
    <source>
        <dbReference type="ARBA" id="ARBA00022490"/>
    </source>
</evidence>
<dbReference type="EC" id="2.3.2.6" evidence="4"/>
<dbReference type="Proteomes" id="UP000050509">
    <property type="component" value="Unassembled WGS sequence"/>
</dbReference>
<dbReference type="PANTHER" id="PTHR30098:SF2">
    <property type="entry name" value="LEUCYL_PHENYLALANYL-TRNA--PROTEIN TRANSFERASE"/>
    <property type="match status" value="1"/>
</dbReference>
<comment type="function">
    <text evidence="4">Functions in the N-end rule pathway of protein degradation where it conjugates Leu, Phe and, less efficiently, Met from aminoacyl-tRNAs to the N-termini of proteins containing an N-terminal arginine or lysine.</text>
</comment>
<dbReference type="PATRIC" id="fig|186479.3.peg.6069"/>
<dbReference type="InterPro" id="IPR004616">
    <property type="entry name" value="Leu/Phe-tRNA_Trfase"/>
</dbReference>
<keyword evidence="6" id="KW-1185">Reference proteome</keyword>
<keyword evidence="3 4" id="KW-0012">Acyltransferase</keyword>
<dbReference type="FunFam" id="3.40.630.70:FF:000001">
    <property type="entry name" value="Leucyl/phenylalanyl-tRNA--protein transferase"/>
    <property type="match status" value="1"/>
</dbReference>
<comment type="similarity">
    <text evidence="4">Belongs to the L/F-transferase family.</text>
</comment>
<dbReference type="PANTHER" id="PTHR30098">
    <property type="entry name" value="LEUCYL/PHENYLALANYL-TRNA--PROTEIN TRANSFERASE"/>
    <property type="match status" value="1"/>
</dbReference>
<proteinExistence type="inferred from homology"/>
<evidence type="ECO:0000256" key="2">
    <source>
        <dbReference type="ARBA" id="ARBA00022679"/>
    </source>
</evidence>
<dbReference type="GO" id="GO:0030163">
    <property type="term" value="P:protein catabolic process"/>
    <property type="evidence" value="ECO:0007669"/>
    <property type="project" value="UniProtKB-UniRule"/>
</dbReference>
<dbReference type="AlphaFoldDB" id="A0A0P9DIP1"/>
<keyword evidence="2 4" id="KW-0808">Transferase</keyword>
<dbReference type="Gene3D" id="3.40.630.70">
    <property type="entry name" value="Leucyl/phenylalanyl-tRNA-protein transferase, C-terminal domain"/>
    <property type="match status" value="1"/>
</dbReference>
<reference evidence="5 6" key="1">
    <citation type="submission" date="2015-09" db="EMBL/GenBank/DDBJ databases">
        <title>Draft genome sequence of Kouleothrix aurantiaca JCM 19913.</title>
        <authorList>
            <person name="Hemp J."/>
        </authorList>
    </citation>
    <scope>NUCLEOTIDE SEQUENCE [LARGE SCALE GENOMIC DNA]</scope>
    <source>
        <strain evidence="5 6">COM-B</strain>
    </source>
</reference>
<dbReference type="Pfam" id="PF03588">
    <property type="entry name" value="Leu_Phe_trans"/>
    <property type="match status" value="1"/>
</dbReference>
<comment type="catalytic activity">
    <reaction evidence="4">
        <text>N-terminal L-arginyl-[protein] + L-leucyl-tRNA(Leu) = N-terminal L-leucyl-L-arginyl-[protein] + tRNA(Leu) + H(+)</text>
        <dbReference type="Rhea" id="RHEA:50416"/>
        <dbReference type="Rhea" id="RHEA-COMP:9613"/>
        <dbReference type="Rhea" id="RHEA-COMP:9622"/>
        <dbReference type="Rhea" id="RHEA-COMP:12672"/>
        <dbReference type="Rhea" id="RHEA-COMP:12673"/>
        <dbReference type="ChEBI" id="CHEBI:15378"/>
        <dbReference type="ChEBI" id="CHEBI:64719"/>
        <dbReference type="ChEBI" id="CHEBI:78442"/>
        <dbReference type="ChEBI" id="CHEBI:78494"/>
        <dbReference type="ChEBI" id="CHEBI:133044"/>
        <dbReference type="EC" id="2.3.2.6"/>
    </reaction>
</comment>
<dbReference type="HAMAP" id="MF_00688">
    <property type="entry name" value="Leu_Phe_trans"/>
    <property type="match status" value="1"/>
</dbReference>
<dbReference type="InterPro" id="IPR042203">
    <property type="entry name" value="Leu/Phe-tRNA_Trfase_C"/>
</dbReference>
<accession>A0A0P9DIP1</accession>
<evidence type="ECO:0000256" key="4">
    <source>
        <dbReference type="HAMAP-Rule" id="MF_00688"/>
    </source>
</evidence>
<comment type="catalytic activity">
    <reaction evidence="4">
        <text>L-phenylalanyl-tRNA(Phe) + an N-terminal L-alpha-aminoacyl-[protein] = an N-terminal L-phenylalanyl-L-alpha-aminoacyl-[protein] + tRNA(Phe)</text>
        <dbReference type="Rhea" id="RHEA:43632"/>
        <dbReference type="Rhea" id="RHEA-COMP:9668"/>
        <dbReference type="Rhea" id="RHEA-COMP:9699"/>
        <dbReference type="Rhea" id="RHEA-COMP:10636"/>
        <dbReference type="Rhea" id="RHEA-COMP:10637"/>
        <dbReference type="ChEBI" id="CHEBI:78442"/>
        <dbReference type="ChEBI" id="CHEBI:78531"/>
        <dbReference type="ChEBI" id="CHEBI:78597"/>
        <dbReference type="ChEBI" id="CHEBI:83561"/>
        <dbReference type="EC" id="2.3.2.6"/>
    </reaction>
</comment>
<evidence type="ECO:0000256" key="3">
    <source>
        <dbReference type="ARBA" id="ARBA00023315"/>
    </source>
</evidence>
<evidence type="ECO:0000313" key="5">
    <source>
        <dbReference type="EMBL" id="KPV53290.1"/>
    </source>
</evidence>
<dbReference type="InterPro" id="IPR016181">
    <property type="entry name" value="Acyl_CoA_acyltransferase"/>
</dbReference>
<keyword evidence="1 4" id="KW-0963">Cytoplasm</keyword>
<comment type="caution">
    <text evidence="5">The sequence shown here is derived from an EMBL/GenBank/DDBJ whole genome shotgun (WGS) entry which is preliminary data.</text>
</comment>
<comment type="catalytic activity">
    <reaction evidence="4">
        <text>N-terminal L-lysyl-[protein] + L-leucyl-tRNA(Leu) = N-terminal L-leucyl-L-lysyl-[protein] + tRNA(Leu) + H(+)</text>
        <dbReference type="Rhea" id="RHEA:12340"/>
        <dbReference type="Rhea" id="RHEA-COMP:9613"/>
        <dbReference type="Rhea" id="RHEA-COMP:9622"/>
        <dbReference type="Rhea" id="RHEA-COMP:12670"/>
        <dbReference type="Rhea" id="RHEA-COMP:12671"/>
        <dbReference type="ChEBI" id="CHEBI:15378"/>
        <dbReference type="ChEBI" id="CHEBI:65249"/>
        <dbReference type="ChEBI" id="CHEBI:78442"/>
        <dbReference type="ChEBI" id="CHEBI:78494"/>
        <dbReference type="ChEBI" id="CHEBI:133043"/>
        <dbReference type="EC" id="2.3.2.6"/>
    </reaction>
</comment>
<sequence>MSIQLTPENLIAGYCQGLFPMADYDGTINWYDVRRRAIIPLDAFHVPKRLARRVRHGGFEIRVDTCFREVMLACAGPRADHEGTWISDEMVEVYTALHEMGFAHSVEAWAGGELVGGLYGVAIRGLFAGESMFSRATDASKVALVHLVERLQRGGFQLLDSQYIVGEHMLQFGTIEISRAEYQRRLAAALAVETTF</sequence>
<comment type="subcellular location">
    <subcellularLocation>
        <location evidence="4">Cytoplasm</location>
    </subcellularLocation>
</comment>
<protein>
    <recommendedName>
        <fullName evidence="4">Leucyl/phenylalanyl-tRNA--protein transferase</fullName>
        <ecNumber evidence="4">2.3.2.6</ecNumber>
    </recommendedName>
    <alternativeName>
        <fullName evidence="4">L/F-transferase</fullName>
    </alternativeName>
    <alternativeName>
        <fullName evidence="4">Leucyltransferase</fullName>
    </alternativeName>
    <alternativeName>
        <fullName evidence="4">Phenyalanyltransferase</fullName>
    </alternativeName>
</protein>
<gene>
    <name evidence="4" type="primary">aat</name>
    <name evidence="5" type="ORF">SE17_10505</name>
</gene>
<evidence type="ECO:0000313" key="6">
    <source>
        <dbReference type="Proteomes" id="UP000050509"/>
    </source>
</evidence>
<dbReference type="EMBL" id="LJCR01000293">
    <property type="protein sequence ID" value="KPV53290.1"/>
    <property type="molecule type" value="Genomic_DNA"/>
</dbReference>
<dbReference type="GO" id="GO:0008914">
    <property type="term" value="F:leucyl-tRNA--protein transferase activity"/>
    <property type="evidence" value="ECO:0007669"/>
    <property type="project" value="UniProtKB-UniRule"/>
</dbReference>
<dbReference type="NCBIfam" id="TIGR00667">
    <property type="entry name" value="aat"/>
    <property type="match status" value="1"/>
</dbReference>
<name>A0A0P9DIP1_9CHLR</name>
<dbReference type="SUPFAM" id="SSF55729">
    <property type="entry name" value="Acyl-CoA N-acyltransferases (Nat)"/>
    <property type="match status" value="1"/>
</dbReference>
<organism evidence="5 6">
    <name type="scientific">Kouleothrix aurantiaca</name>
    <dbReference type="NCBI Taxonomy" id="186479"/>
    <lineage>
        <taxon>Bacteria</taxon>
        <taxon>Bacillati</taxon>
        <taxon>Chloroflexota</taxon>
        <taxon>Chloroflexia</taxon>
        <taxon>Chloroflexales</taxon>
        <taxon>Roseiflexineae</taxon>
        <taxon>Roseiflexaceae</taxon>
        <taxon>Kouleothrix</taxon>
    </lineage>
</organism>
<dbReference type="GO" id="GO:0005737">
    <property type="term" value="C:cytoplasm"/>
    <property type="evidence" value="ECO:0007669"/>
    <property type="project" value="UniProtKB-SubCell"/>
</dbReference>